<evidence type="ECO:0000256" key="6">
    <source>
        <dbReference type="ARBA" id="ARBA00023136"/>
    </source>
</evidence>
<feature type="transmembrane region" description="Helical" evidence="7">
    <location>
        <begin position="245"/>
        <end position="264"/>
    </location>
</feature>
<dbReference type="RefSeq" id="WP_012060737.1">
    <property type="nucleotide sequence ID" value="NZ_CP053893.1"/>
</dbReference>
<feature type="transmembrane region" description="Helical" evidence="7">
    <location>
        <begin position="53"/>
        <end position="74"/>
    </location>
</feature>
<dbReference type="EMBL" id="JADOEF010000001">
    <property type="protein sequence ID" value="MBF7808664.1"/>
    <property type="molecule type" value="Genomic_DNA"/>
</dbReference>
<dbReference type="InterPro" id="IPR003439">
    <property type="entry name" value="ABC_transporter-like_ATP-bd"/>
</dbReference>
<feature type="transmembrane region" description="Helical" evidence="7">
    <location>
        <begin position="156"/>
        <end position="174"/>
    </location>
</feature>
<keyword evidence="5 7" id="KW-1133">Transmembrane helix</keyword>
<feature type="domain" description="ABC transporter" evidence="8">
    <location>
        <begin position="329"/>
        <end position="540"/>
    </location>
</feature>
<dbReference type="SUPFAM" id="SSF52540">
    <property type="entry name" value="P-loop containing nucleoside triphosphate hydrolases"/>
    <property type="match status" value="1"/>
</dbReference>
<dbReference type="InterPro" id="IPR017871">
    <property type="entry name" value="ABC_transporter-like_CS"/>
</dbReference>
<keyword evidence="6 7" id="KW-0472">Membrane</keyword>
<evidence type="ECO:0000256" key="1">
    <source>
        <dbReference type="ARBA" id="ARBA00004651"/>
    </source>
</evidence>
<feature type="transmembrane region" description="Helical" evidence="7">
    <location>
        <begin position="135"/>
        <end position="150"/>
    </location>
</feature>
<dbReference type="GO" id="GO:0016887">
    <property type="term" value="F:ATP hydrolysis activity"/>
    <property type="evidence" value="ECO:0007669"/>
    <property type="project" value="InterPro"/>
</dbReference>
<dbReference type="Proteomes" id="UP000631418">
    <property type="component" value="Unassembled WGS sequence"/>
</dbReference>
<dbReference type="GO" id="GO:0005886">
    <property type="term" value="C:plasma membrane"/>
    <property type="evidence" value="ECO:0007669"/>
    <property type="project" value="UniProtKB-SubCell"/>
</dbReference>
<dbReference type="Gene3D" id="3.40.50.300">
    <property type="entry name" value="P-loop containing nucleotide triphosphate hydrolases"/>
    <property type="match status" value="1"/>
</dbReference>
<evidence type="ECO:0000259" key="8">
    <source>
        <dbReference type="PROSITE" id="PS50893"/>
    </source>
</evidence>
<gene>
    <name evidence="10" type="ORF">IS491_08345</name>
</gene>
<dbReference type="PANTHER" id="PTHR43394:SF1">
    <property type="entry name" value="ATP-BINDING CASSETTE SUB-FAMILY B MEMBER 10, MITOCHONDRIAL"/>
    <property type="match status" value="1"/>
</dbReference>
<dbReference type="PROSITE" id="PS50929">
    <property type="entry name" value="ABC_TM1F"/>
    <property type="match status" value="1"/>
</dbReference>
<name>A0AAE2RSC5_CLOBE</name>
<reference evidence="10" key="1">
    <citation type="submission" date="2020-11" db="EMBL/GenBank/DDBJ databases">
        <authorList>
            <person name="Thieme N."/>
            <person name="Liebl W."/>
            <person name="Zverlov V."/>
        </authorList>
    </citation>
    <scope>NUCLEOTIDE SEQUENCE</scope>
    <source>
        <strain evidence="10">NT08</strain>
    </source>
</reference>
<proteinExistence type="predicted"/>
<evidence type="ECO:0000256" key="2">
    <source>
        <dbReference type="ARBA" id="ARBA00022692"/>
    </source>
</evidence>
<keyword evidence="4 10" id="KW-0067">ATP-binding</keyword>
<dbReference type="InterPro" id="IPR039421">
    <property type="entry name" value="Type_1_exporter"/>
</dbReference>
<dbReference type="SMART" id="SM00382">
    <property type="entry name" value="AAA"/>
    <property type="match status" value="1"/>
</dbReference>
<dbReference type="PROSITE" id="PS50893">
    <property type="entry name" value="ABC_TRANSPORTER_2"/>
    <property type="match status" value="1"/>
</dbReference>
<evidence type="ECO:0000256" key="5">
    <source>
        <dbReference type="ARBA" id="ARBA00022989"/>
    </source>
</evidence>
<dbReference type="InterPro" id="IPR036640">
    <property type="entry name" value="ABC1_TM_sf"/>
</dbReference>
<dbReference type="GO" id="GO:0015421">
    <property type="term" value="F:ABC-type oligopeptide transporter activity"/>
    <property type="evidence" value="ECO:0007669"/>
    <property type="project" value="TreeGrafter"/>
</dbReference>
<organism evidence="10 11">
    <name type="scientific">Clostridium beijerinckii</name>
    <name type="common">Clostridium MP</name>
    <dbReference type="NCBI Taxonomy" id="1520"/>
    <lineage>
        <taxon>Bacteria</taxon>
        <taxon>Bacillati</taxon>
        <taxon>Bacillota</taxon>
        <taxon>Clostridia</taxon>
        <taxon>Eubacteriales</taxon>
        <taxon>Clostridiaceae</taxon>
        <taxon>Clostridium</taxon>
    </lineage>
</organism>
<dbReference type="OMA" id="NTSLWAN"/>
<dbReference type="GO" id="GO:0005524">
    <property type="term" value="F:ATP binding"/>
    <property type="evidence" value="ECO:0007669"/>
    <property type="project" value="UniProtKB-KW"/>
</dbReference>
<dbReference type="Pfam" id="PF00664">
    <property type="entry name" value="ABC_membrane"/>
    <property type="match status" value="1"/>
</dbReference>
<comment type="caution">
    <text evidence="10">The sequence shown here is derived from an EMBL/GenBank/DDBJ whole genome shotgun (WGS) entry which is preliminary data.</text>
</comment>
<evidence type="ECO:0000256" key="4">
    <source>
        <dbReference type="ARBA" id="ARBA00022840"/>
    </source>
</evidence>
<dbReference type="AlphaFoldDB" id="A0AAE2RSC5"/>
<evidence type="ECO:0000313" key="11">
    <source>
        <dbReference type="Proteomes" id="UP000631418"/>
    </source>
</evidence>
<dbReference type="Gene3D" id="1.20.1560.10">
    <property type="entry name" value="ABC transporter type 1, transmembrane domain"/>
    <property type="match status" value="1"/>
</dbReference>
<feature type="domain" description="ABC transmembrane type-1" evidence="9">
    <location>
        <begin position="18"/>
        <end position="299"/>
    </location>
</feature>
<dbReference type="InterPro" id="IPR011527">
    <property type="entry name" value="ABC1_TM_dom"/>
</dbReference>
<dbReference type="PANTHER" id="PTHR43394">
    <property type="entry name" value="ATP-DEPENDENT PERMEASE MDL1, MITOCHONDRIAL"/>
    <property type="match status" value="1"/>
</dbReference>
<dbReference type="Pfam" id="PF00005">
    <property type="entry name" value="ABC_tran"/>
    <property type="match status" value="1"/>
</dbReference>
<evidence type="ECO:0000313" key="10">
    <source>
        <dbReference type="EMBL" id="MBF7808664.1"/>
    </source>
</evidence>
<keyword evidence="3" id="KW-0547">Nucleotide-binding</keyword>
<dbReference type="SUPFAM" id="SSF90123">
    <property type="entry name" value="ABC transporter transmembrane region"/>
    <property type="match status" value="1"/>
</dbReference>
<evidence type="ECO:0000259" key="9">
    <source>
        <dbReference type="PROSITE" id="PS50929"/>
    </source>
</evidence>
<feature type="transmembrane region" description="Helical" evidence="7">
    <location>
        <begin position="16"/>
        <end position="33"/>
    </location>
</feature>
<keyword evidence="2 7" id="KW-0812">Transmembrane</keyword>
<evidence type="ECO:0000256" key="3">
    <source>
        <dbReference type="ARBA" id="ARBA00022741"/>
    </source>
</evidence>
<dbReference type="InterPro" id="IPR003593">
    <property type="entry name" value="AAA+_ATPase"/>
</dbReference>
<accession>A0AAE2RSC5</accession>
<dbReference type="InterPro" id="IPR027417">
    <property type="entry name" value="P-loop_NTPase"/>
</dbReference>
<dbReference type="PROSITE" id="PS00211">
    <property type="entry name" value="ABC_TRANSPORTER_1"/>
    <property type="match status" value="1"/>
</dbReference>
<sequence length="540" mass="61588">MNILKFSIQYFNKFKLSIYLAISLILWSISIYLPLINGEFIDVLTGKNLKLSVYGILIIISTLSILRILLTYILNILYVKLLSKTTFEVSYHILDHIKKLPIFFFYNQNAAYLNQRVNTDSTAVSEFSINQIKNLIFNILSLAISSFILIKINLKISSVLIILIPIYLILYFFFKKKLYKANFKYKESQNLYFGEINSQLESIKFIKFNSLFSILNKNLKNKFSIVFSDTIELAKVNNMFSNSGMLVTVMANILILILGVQQIMNGELSIGQFTVIGTYFNTIISGIDYCLSFLETYQNVLVSYNRIEEILGLESEVNGINNIQSIENILIEDLSFKYPDGKNIVSNLNCELKKGFIYRLKGENGVGKSSIINIITGLYNGEYDGVVKYNGINILDFNMYKVRGNLIGVVEQEPTLLKDSILNNITYNLDDYNINVLENSVNKFKLDKFISRLKDGLNTNISERSCNISGGEKQKISIIRTLLKNPDVIILDEANSALDFDSTFQLNSILKKEKENKIIILVSHNTAFDEIVDFEIELGS</sequence>
<comment type="subcellular location">
    <subcellularLocation>
        <location evidence="1">Cell membrane</location>
        <topology evidence="1">Multi-pass membrane protein</topology>
    </subcellularLocation>
</comment>
<evidence type="ECO:0000256" key="7">
    <source>
        <dbReference type="SAM" id="Phobius"/>
    </source>
</evidence>
<protein>
    <submittedName>
        <fullName evidence="10">ABC transporter ATP-binding protein</fullName>
    </submittedName>
</protein>